<evidence type="ECO:0000256" key="2">
    <source>
        <dbReference type="SAM" id="Phobius"/>
    </source>
</evidence>
<dbReference type="PANTHER" id="PTHR33392:SF6">
    <property type="entry name" value="POLYISOPRENYL-TEICHOIC ACID--PEPTIDOGLYCAN TEICHOIC ACID TRANSFERASE TAGU"/>
    <property type="match status" value="1"/>
</dbReference>
<organism evidence="4 5">
    <name type="scientific">Zhenhengia yiwuensis</name>
    <dbReference type="NCBI Taxonomy" id="2763666"/>
    <lineage>
        <taxon>Bacteria</taxon>
        <taxon>Bacillati</taxon>
        <taxon>Bacillota</taxon>
        <taxon>Clostridia</taxon>
        <taxon>Lachnospirales</taxon>
        <taxon>Lachnospiraceae</taxon>
        <taxon>Zhenhengia</taxon>
    </lineage>
</organism>
<dbReference type="Gene3D" id="3.40.630.190">
    <property type="entry name" value="LCP protein"/>
    <property type="match status" value="1"/>
</dbReference>
<name>A0A926IGB7_9FIRM</name>
<evidence type="ECO:0000259" key="3">
    <source>
        <dbReference type="Pfam" id="PF03816"/>
    </source>
</evidence>
<evidence type="ECO:0000313" key="4">
    <source>
        <dbReference type="EMBL" id="MBC8581391.1"/>
    </source>
</evidence>
<comment type="caution">
    <text evidence="4">The sequence shown here is derived from an EMBL/GenBank/DDBJ whole genome shotgun (WGS) entry which is preliminary data.</text>
</comment>
<accession>A0A926IGB7</accession>
<dbReference type="InterPro" id="IPR004474">
    <property type="entry name" value="LytR_CpsA_psr"/>
</dbReference>
<evidence type="ECO:0000256" key="1">
    <source>
        <dbReference type="ARBA" id="ARBA00006068"/>
    </source>
</evidence>
<protein>
    <submittedName>
        <fullName evidence="4">LCP family protein</fullName>
    </submittedName>
</protein>
<dbReference type="Pfam" id="PF03816">
    <property type="entry name" value="LytR_cpsA_psr"/>
    <property type="match status" value="1"/>
</dbReference>
<dbReference type="AlphaFoldDB" id="A0A926IGB7"/>
<dbReference type="EMBL" id="JACRSY010000049">
    <property type="protein sequence ID" value="MBC8581391.1"/>
    <property type="molecule type" value="Genomic_DNA"/>
</dbReference>
<dbReference type="PANTHER" id="PTHR33392">
    <property type="entry name" value="POLYISOPRENYL-TEICHOIC ACID--PEPTIDOGLYCAN TEICHOIC ACID TRANSFERASE TAGU"/>
    <property type="match status" value="1"/>
</dbReference>
<dbReference type="NCBIfam" id="TIGR00350">
    <property type="entry name" value="lytR_cpsA_psr"/>
    <property type="match status" value="1"/>
</dbReference>
<evidence type="ECO:0000313" key="5">
    <source>
        <dbReference type="Proteomes" id="UP000655830"/>
    </source>
</evidence>
<gene>
    <name evidence="4" type="ORF">H8718_18030</name>
</gene>
<feature type="transmembrane region" description="Helical" evidence="2">
    <location>
        <begin position="20"/>
        <end position="46"/>
    </location>
</feature>
<proteinExistence type="inferred from homology"/>
<dbReference type="RefSeq" id="WP_249334292.1">
    <property type="nucleotide sequence ID" value="NZ_JACRSY010000049.1"/>
</dbReference>
<keyword evidence="2" id="KW-0472">Membrane</keyword>
<dbReference type="InterPro" id="IPR050922">
    <property type="entry name" value="LytR/CpsA/Psr_CW_biosynth"/>
</dbReference>
<dbReference type="Proteomes" id="UP000655830">
    <property type="component" value="Unassembled WGS sequence"/>
</dbReference>
<keyword evidence="2" id="KW-1133">Transmembrane helix</keyword>
<feature type="domain" description="Cell envelope-related transcriptional attenuator" evidence="3">
    <location>
        <begin position="96"/>
        <end position="266"/>
    </location>
</feature>
<keyword evidence="5" id="KW-1185">Reference proteome</keyword>
<reference evidence="4" key="1">
    <citation type="submission" date="2020-08" db="EMBL/GenBank/DDBJ databases">
        <title>Genome public.</title>
        <authorList>
            <person name="Liu C."/>
            <person name="Sun Q."/>
        </authorList>
    </citation>
    <scope>NUCLEOTIDE SEQUENCE</scope>
    <source>
        <strain evidence="4">NSJ-12</strain>
    </source>
</reference>
<keyword evidence="2" id="KW-0812">Transmembrane</keyword>
<comment type="similarity">
    <text evidence="1">Belongs to the LytR/CpsA/Psr (LCP) family.</text>
</comment>
<sequence length="348" mass="39665">MNKKNNKNNKKKTKKKKSTFLKVFFRSAMITGIAITTMLIMGILLFSSTDKRLEAKKDQLDVNDSSIKQEGTNSKKEENGINKTIAVFGVDKGESRTDTIMVININANSEKISLISIPRDTKVVWTDEQKDRAIELGRIYSNEGKITDMSSLGGIDNIRDFTICTIENILGIKIDNYVIVNTNIVKNVVDAIDGVEFNVPRRMEYTDKSQGLYIDLYPGIQNLNGEQAEGVLRWRHNNSFSEQYAKGDEGRIETQQLFIEAFLQKVFSPQILKNIVPLIKTFYEDVTTDISLTDALTYAPYTLKIKNYSLETHILPGESRKENNLWYYILDEIETENMMKSILNPSLN</sequence>